<accession>A0A1H9RRR2</accession>
<dbReference type="PANTHER" id="PTHR42978">
    <property type="entry name" value="QUORUM-QUENCHING LACTONASE YTNP-RELATED-RELATED"/>
    <property type="match status" value="1"/>
</dbReference>
<keyword evidence="3" id="KW-0378">Hydrolase</keyword>
<evidence type="ECO:0000256" key="3">
    <source>
        <dbReference type="ARBA" id="ARBA00022801"/>
    </source>
</evidence>
<dbReference type="InterPro" id="IPR051013">
    <property type="entry name" value="MBL_superfamily_lactonases"/>
</dbReference>
<evidence type="ECO:0000256" key="1">
    <source>
        <dbReference type="ARBA" id="ARBA00007749"/>
    </source>
</evidence>
<dbReference type="Pfam" id="PF00753">
    <property type="entry name" value="Lactamase_B"/>
    <property type="match status" value="1"/>
</dbReference>
<proteinExistence type="inferred from homology"/>
<dbReference type="OrthoDB" id="9773738at2"/>
<dbReference type="InterPro" id="IPR001279">
    <property type="entry name" value="Metallo-B-lactamas"/>
</dbReference>
<organism evidence="6 7">
    <name type="scientific">Tranquillimonas rosea</name>
    <dbReference type="NCBI Taxonomy" id="641238"/>
    <lineage>
        <taxon>Bacteria</taxon>
        <taxon>Pseudomonadati</taxon>
        <taxon>Pseudomonadota</taxon>
        <taxon>Alphaproteobacteria</taxon>
        <taxon>Rhodobacterales</taxon>
        <taxon>Roseobacteraceae</taxon>
        <taxon>Tranquillimonas</taxon>
    </lineage>
</organism>
<evidence type="ECO:0000313" key="6">
    <source>
        <dbReference type="EMBL" id="SER74609.1"/>
    </source>
</evidence>
<dbReference type="PANTHER" id="PTHR42978:SF6">
    <property type="entry name" value="QUORUM-QUENCHING LACTONASE YTNP-RELATED"/>
    <property type="match status" value="1"/>
</dbReference>
<dbReference type="Gene3D" id="3.60.15.10">
    <property type="entry name" value="Ribonuclease Z/Hydroxyacylglutathione hydrolase-like"/>
    <property type="match status" value="1"/>
</dbReference>
<keyword evidence="2" id="KW-0479">Metal-binding</keyword>
<sequence length="280" mass="30390">MDTPIDRNAIQHSLPLGGFTVSTLLAGTRTVADDPQKTFGTNVRAEDFATVARDAFLPADRWQSYFTPVLVSTPQGRVLFDTGLSADGLLRALTAAGHTPDDIDTVVLTHMHGDHVNGLMTDDGPTFPNARHVAGRVEFDAWSQMESETFEAKVRPLAERMTFVEGGDAVVQGITAVEAFGHTPGHMAFRLDSEGEELLMMVDTANHHVFSLAHPDWEVSFDMDKAAAAATRRRIVGMAAAEKLPVIGYHMPFPATGFVEARGDGFRWVPATDQFRIAAG</sequence>
<dbReference type="SMART" id="SM00849">
    <property type="entry name" value="Lactamase_B"/>
    <property type="match status" value="1"/>
</dbReference>
<reference evidence="6 7" key="1">
    <citation type="submission" date="2016-10" db="EMBL/GenBank/DDBJ databases">
        <authorList>
            <person name="de Groot N.N."/>
        </authorList>
    </citation>
    <scope>NUCLEOTIDE SEQUENCE [LARGE SCALE GENOMIC DNA]</scope>
    <source>
        <strain evidence="6 7">DSM 23042</strain>
    </source>
</reference>
<dbReference type="CDD" id="cd07720">
    <property type="entry name" value="OPHC2-like_MBL-fold"/>
    <property type="match status" value="1"/>
</dbReference>
<dbReference type="AlphaFoldDB" id="A0A1H9RRR2"/>
<feature type="domain" description="Metallo-beta-lactamase" evidence="5">
    <location>
        <begin position="65"/>
        <end position="250"/>
    </location>
</feature>
<keyword evidence="7" id="KW-1185">Reference proteome</keyword>
<protein>
    <submittedName>
        <fullName evidence="6">Glyoxylase, beta-lactamase superfamily II</fullName>
    </submittedName>
</protein>
<evidence type="ECO:0000256" key="2">
    <source>
        <dbReference type="ARBA" id="ARBA00022723"/>
    </source>
</evidence>
<evidence type="ECO:0000313" key="7">
    <source>
        <dbReference type="Proteomes" id="UP000198885"/>
    </source>
</evidence>
<dbReference type="GO" id="GO:0046872">
    <property type="term" value="F:metal ion binding"/>
    <property type="evidence" value="ECO:0007669"/>
    <property type="project" value="UniProtKB-KW"/>
</dbReference>
<evidence type="ECO:0000259" key="5">
    <source>
        <dbReference type="SMART" id="SM00849"/>
    </source>
</evidence>
<dbReference type="RefSeq" id="WP_092689273.1">
    <property type="nucleotide sequence ID" value="NZ_FOGU01000002.1"/>
</dbReference>
<dbReference type="Proteomes" id="UP000198885">
    <property type="component" value="Unassembled WGS sequence"/>
</dbReference>
<keyword evidence="4" id="KW-0862">Zinc</keyword>
<name>A0A1H9RRR2_9RHOB</name>
<dbReference type="SUPFAM" id="SSF56281">
    <property type="entry name" value="Metallo-hydrolase/oxidoreductase"/>
    <property type="match status" value="1"/>
</dbReference>
<evidence type="ECO:0000256" key="4">
    <source>
        <dbReference type="ARBA" id="ARBA00022833"/>
    </source>
</evidence>
<dbReference type="GO" id="GO:0016787">
    <property type="term" value="F:hydrolase activity"/>
    <property type="evidence" value="ECO:0007669"/>
    <property type="project" value="UniProtKB-KW"/>
</dbReference>
<dbReference type="STRING" id="641238.SAMN04490244_102388"/>
<comment type="similarity">
    <text evidence="1">Belongs to the metallo-beta-lactamase superfamily.</text>
</comment>
<dbReference type="InterPro" id="IPR036866">
    <property type="entry name" value="RibonucZ/Hydroxyglut_hydro"/>
</dbReference>
<gene>
    <name evidence="6" type="ORF">SAMN04490244_102388</name>
</gene>
<dbReference type="EMBL" id="FOGU01000002">
    <property type="protein sequence ID" value="SER74609.1"/>
    <property type="molecule type" value="Genomic_DNA"/>
</dbReference>